<dbReference type="RefSeq" id="WP_209617032.1">
    <property type="nucleotide sequence ID" value="NZ_JAGJRS010000013.1"/>
</dbReference>
<accession>A0ABS4DL05</accession>
<dbReference type="Gene3D" id="2.130.10.10">
    <property type="entry name" value="YVTN repeat-like/Quinoprotein amine dehydrogenase"/>
    <property type="match status" value="3"/>
</dbReference>
<dbReference type="InterPro" id="IPR011110">
    <property type="entry name" value="Reg_prop"/>
</dbReference>
<keyword evidence="1" id="KW-0732">Signal</keyword>
<dbReference type="SUPFAM" id="SSF63829">
    <property type="entry name" value="Calcium-dependent phosphotriesterase"/>
    <property type="match status" value="1"/>
</dbReference>
<evidence type="ECO:0000313" key="2">
    <source>
        <dbReference type="EMBL" id="MBP1473733.1"/>
    </source>
</evidence>
<feature type="chain" id="PRO_5046817429" description="Histidine kinase" evidence="1">
    <location>
        <begin position="29"/>
        <end position="507"/>
    </location>
</feature>
<organism evidence="2 3">
    <name type="scientific">Frateuria flava</name>
    <dbReference type="NCBI Taxonomy" id="2821489"/>
    <lineage>
        <taxon>Bacteria</taxon>
        <taxon>Pseudomonadati</taxon>
        <taxon>Pseudomonadota</taxon>
        <taxon>Gammaproteobacteria</taxon>
        <taxon>Lysobacterales</taxon>
        <taxon>Rhodanobacteraceae</taxon>
        <taxon>Frateuria</taxon>
    </lineage>
</organism>
<feature type="signal peptide" evidence="1">
    <location>
        <begin position="1"/>
        <end position="28"/>
    </location>
</feature>
<dbReference type="SUPFAM" id="SSF82171">
    <property type="entry name" value="DPP6 N-terminal domain-like"/>
    <property type="match status" value="1"/>
</dbReference>
<gene>
    <name evidence="2" type="ORF">J7I44_05440</name>
</gene>
<keyword evidence="3" id="KW-1185">Reference proteome</keyword>
<dbReference type="Proteomes" id="UP000823790">
    <property type="component" value="Unassembled WGS sequence"/>
</dbReference>
<evidence type="ECO:0000256" key="1">
    <source>
        <dbReference type="SAM" id="SignalP"/>
    </source>
</evidence>
<comment type="caution">
    <text evidence="2">The sequence shown here is derived from an EMBL/GenBank/DDBJ whole genome shotgun (WGS) entry which is preliminary data.</text>
</comment>
<evidence type="ECO:0008006" key="4">
    <source>
        <dbReference type="Google" id="ProtNLM"/>
    </source>
</evidence>
<dbReference type="InterPro" id="IPR015943">
    <property type="entry name" value="WD40/YVTN_repeat-like_dom_sf"/>
</dbReference>
<evidence type="ECO:0000313" key="3">
    <source>
        <dbReference type="Proteomes" id="UP000823790"/>
    </source>
</evidence>
<sequence>MPSSRPLRWLTLALLGLALLLPATTVAAAPAADWSHWDSLAFEHLTVRAGLPHATTTAFAQDRDGLIWIGTFGGLVRYDGYRVQVFRQSGPGGLPDNYIRALQAAPDGSLIVGTSAGGLARFDPRDNRFSTYDASPAHGTGPHVLTLAPDGAGGFWVGGQDGLSHLRNDLRTIERPSADAGLPADMAVFAVRQDRRGNLWVGSGQGLYLRRAGTTQFVRFHGDDAAARPVLDEDIWALREDAAGNLWVGSGTRGVAVIDRQGHARVPPGLDGGAPAIQHRTIRDLLAGPDGRLWIATDGVGVAVYDVHHGTLDILRHDNARPGSLGGNIVRALFLDRSSGLWAATEIDASRCDTRPTIVHTLDGLALFGRQDATLDENVRSVHTDRQGAIWLGFNRGRLARVDPASGQIRLLILDGAQQDQDVRAIDTLPDGRIVAGARGLVTIDPVSLAIRPWSVDGLDTRPVLALRTWRDALLVGTYNGLYRIDRTGHVTHYRHEPGDPRSLVDD</sequence>
<dbReference type="EMBL" id="JAGJRS010000013">
    <property type="protein sequence ID" value="MBP1473733.1"/>
    <property type="molecule type" value="Genomic_DNA"/>
</dbReference>
<dbReference type="Pfam" id="PF07494">
    <property type="entry name" value="Reg_prop"/>
    <property type="match status" value="3"/>
</dbReference>
<name>A0ABS4DL05_9GAMM</name>
<proteinExistence type="predicted"/>
<protein>
    <recommendedName>
        <fullName evidence="4">Histidine kinase</fullName>
    </recommendedName>
</protein>
<reference evidence="2 3" key="1">
    <citation type="submission" date="2021-04" db="EMBL/GenBank/DDBJ databases">
        <authorList>
            <person name="Huq M.A."/>
        </authorList>
    </citation>
    <scope>NUCLEOTIDE SEQUENCE [LARGE SCALE GENOMIC DNA]</scope>
    <source>
        <strain evidence="2 3">MAH-13</strain>
    </source>
</reference>